<evidence type="ECO:0000256" key="3">
    <source>
        <dbReference type="ARBA" id="ARBA00023027"/>
    </source>
</evidence>
<dbReference type="InterPro" id="IPR016162">
    <property type="entry name" value="Ald_DH_N"/>
</dbReference>
<accession>N1MTJ0</accession>
<dbReference type="RefSeq" id="WP_006967311.1">
    <property type="nucleotide sequence ID" value="NZ_CAVK010000249.1"/>
</dbReference>
<keyword evidence="2 4" id="KW-0560">Oxidoreductase</keyword>
<dbReference type="PIRSF" id="PIRSF036492">
    <property type="entry name" value="ALDH"/>
    <property type="match status" value="1"/>
</dbReference>
<reference evidence="8" key="2">
    <citation type="submission" date="2013-04" db="EMBL/GenBank/DDBJ databases">
        <title>Bisphenol A degrading Sphingobium sp. strain BiD32.</title>
        <authorList>
            <person name="Nielsen J.L."/>
            <person name="Zhou N.A."/>
            <person name="Kjeldal H."/>
        </authorList>
    </citation>
    <scope>NUCLEOTIDE SEQUENCE [LARGE SCALE GENOMIC DNA]</scope>
    <source>
        <strain evidence="8">BiD32</strain>
    </source>
</reference>
<dbReference type="AlphaFoldDB" id="N1MTJ0"/>
<dbReference type="Gene3D" id="3.40.309.10">
    <property type="entry name" value="Aldehyde Dehydrogenase, Chain A, domain 2"/>
    <property type="match status" value="1"/>
</dbReference>
<comment type="caution">
    <text evidence="7">The sequence shown here is derived from an EMBL/GenBank/DDBJ whole genome shotgun (WGS) entry which is preliminary data.</text>
</comment>
<dbReference type="SUPFAM" id="SSF53720">
    <property type="entry name" value="ALDH-like"/>
    <property type="match status" value="1"/>
</dbReference>
<dbReference type="GO" id="GO:0006081">
    <property type="term" value="P:aldehyde metabolic process"/>
    <property type="evidence" value="ECO:0007669"/>
    <property type="project" value="InterPro"/>
</dbReference>
<dbReference type="InterPro" id="IPR015590">
    <property type="entry name" value="Aldehyde_DH_dom"/>
</dbReference>
<reference evidence="7 8" key="1">
    <citation type="submission" date="2013-03" db="EMBL/GenBank/DDBJ databases">
        <authorList>
            <person name="Le V."/>
        </authorList>
    </citation>
    <scope>NUCLEOTIDE SEQUENCE [LARGE SCALE GENOMIC DNA]</scope>
    <source>
        <strain evidence="7 8">BiD32</strain>
    </source>
</reference>
<dbReference type="GO" id="GO:0004029">
    <property type="term" value="F:aldehyde dehydrogenase (NAD+) activity"/>
    <property type="evidence" value="ECO:0007669"/>
    <property type="project" value="TreeGrafter"/>
</dbReference>
<gene>
    <name evidence="7" type="ORF">EBBID32_44500</name>
</gene>
<dbReference type="Proteomes" id="UP000013201">
    <property type="component" value="Unassembled WGS sequence"/>
</dbReference>
<dbReference type="PANTHER" id="PTHR43570:SF20">
    <property type="entry name" value="ALDEHYDE DEHYDROGENASE ALDX-RELATED"/>
    <property type="match status" value="1"/>
</dbReference>
<keyword evidence="8" id="KW-1185">Reference proteome</keyword>
<dbReference type="InterPro" id="IPR016163">
    <property type="entry name" value="Ald_DH_C"/>
</dbReference>
<feature type="domain" description="Aldehyde dehydrogenase" evidence="6">
    <location>
        <begin position="34"/>
        <end position="449"/>
    </location>
</feature>
<protein>
    <recommendedName>
        <fullName evidence="4">Aldehyde dehydrogenase</fullName>
    </recommendedName>
</protein>
<dbReference type="Pfam" id="PF00171">
    <property type="entry name" value="Aldedh"/>
    <property type="match status" value="1"/>
</dbReference>
<comment type="similarity">
    <text evidence="1 4">Belongs to the aldehyde dehydrogenase family.</text>
</comment>
<dbReference type="GO" id="GO:0005737">
    <property type="term" value="C:cytoplasm"/>
    <property type="evidence" value="ECO:0007669"/>
    <property type="project" value="TreeGrafter"/>
</dbReference>
<dbReference type="PANTHER" id="PTHR43570">
    <property type="entry name" value="ALDEHYDE DEHYDROGENASE"/>
    <property type="match status" value="1"/>
</dbReference>
<name>N1MTJ0_9SPHN</name>
<proteinExistence type="inferred from homology"/>
<evidence type="ECO:0000256" key="2">
    <source>
        <dbReference type="ARBA" id="ARBA00023002"/>
    </source>
</evidence>
<evidence type="ECO:0000256" key="1">
    <source>
        <dbReference type="ARBA" id="ARBA00009986"/>
    </source>
</evidence>
<evidence type="ECO:0000313" key="7">
    <source>
        <dbReference type="EMBL" id="CCW20079.1"/>
    </source>
</evidence>
<evidence type="ECO:0000259" key="6">
    <source>
        <dbReference type="Pfam" id="PF00171"/>
    </source>
</evidence>
<evidence type="ECO:0000256" key="4">
    <source>
        <dbReference type="PIRNR" id="PIRNR036492"/>
    </source>
</evidence>
<feature type="active site" evidence="5">
    <location>
        <position position="225"/>
    </location>
</feature>
<evidence type="ECO:0000256" key="5">
    <source>
        <dbReference type="PIRSR" id="PIRSR036492-1"/>
    </source>
</evidence>
<organism evidence="7 8">
    <name type="scientific">Sphingobium indicum BiD32</name>
    <dbReference type="NCBI Taxonomy" id="1301087"/>
    <lineage>
        <taxon>Bacteria</taxon>
        <taxon>Pseudomonadati</taxon>
        <taxon>Pseudomonadota</taxon>
        <taxon>Alphaproteobacteria</taxon>
        <taxon>Sphingomonadales</taxon>
        <taxon>Sphingomonadaceae</taxon>
        <taxon>Sphingobium</taxon>
    </lineage>
</organism>
<dbReference type="InterPro" id="IPR016161">
    <property type="entry name" value="Ald_DH/histidinol_DH"/>
</dbReference>
<feature type="active site" evidence="5">
    <location>
        <position position="259"/>
    </location>
</feature>
<evidence type="ECO:0000313" key="8">
    <source>
        <dbReference type="Proteomes" id="UP000013201"/>
    </source>
</evidence>
<dbReference type="EMBL" id="CAVK010000249">
    <property type="protein sequence ID" value="CCW20079.1"/>
    <property type="molecule type" value="Genomic_DNA"/>
</dbReference>
<dbReference type="Gene3D" id="3.40.605.10">
    <property type="entry name" value="Aldehyde Dehydrogenase, Chain A, domain 1"/>
    <property type="match status" value="1"/>
</dbReference>
<dbReference type="InterPro" id="IPR012394">
    <property type="entry name" value="Aldehyde_DH_NAD(P)"/>
</dbReference>
<sequence length="479" mass="52587">MSISTMADNGSGDLLKLNDRLDSMKAAFLLNPYPPLEERRDHLRALISMLVSNRQRIRDALRADFHSHSDLYADLIEMVGPVERAHAAIGNLEKWMAHEERYADPALYGDGKAYVEYQPKGVIGSIVPWNFPVELACGPLSDILAAGNRAMIKPSEFTPVTSSMLREIIGATFDEDHVHVVEGGEEMARHFSAQKWDHLLYIGSTRVGRLVMKAAAENLVPVTLELGGKCPALLTKSGVNPKSVASILGLKTMKNGQACVSADYALVPSSEKEKFLELVLRYSRDTIPGFFNSDDCTGIISRSHFDRIQALIEDARSKGAEIISLDESVEADASSRRMALHLVIDPSPDARVTKEEVFGPVLPIIWYDELDDAIALINRGERPLAIYIFSEDKQEIENVLRRTISGGVTVNGGAIHGTLSTLGFGGIGGSGMGRHHGWDGFREFSNARAIFVRGEQDNVDILYPPYGDAVREVVDSILT</sequence>
<keyword evidence="3" id="KW-0520">NAD</keyword>